<gene>
    <name evidence="1" type="ORF">METZ01_LOCUS56763</name>
</gene>
<reference evidence="1" key="1">
    <citation type="submission" date="2018-05" db="EMBL/GenBank/DDBJ databases">
        <authorList>
            <person name="Lanie J.A."/>
            <person name="Ng W.-L."/>
            <person name="Kazmierczak K.M."/>
            <person name="Andrzejewski T.M."/>
            <person name="Davidsen T.M."/>
            <person name="Wayne K.J."/>
            <person name="Tettelin H."/>
            <person name="Glass J.I."/>
            <person name="Rusch D."/>
            <person name="Podicherti R."/>
            <person name="Tsui H.-C.T."/>
            <person name="Winkler M.E."/>
        </authorList>
    </citation>
    <scope>NUCLEOTIDE SEQUENCE</scope>
</reference>
<dbReference type="EMBL" id="UINC01003165">
    <property type="protein sequence ID" value="SVA03909.1"/>
    <property type="molecule type" value="Genomic_DNA"/>
</dbReference>
<proteinExistence type="predicted"/>
<organism evidence="1">
    <name type="scientific">marine metagenome</name>
    <dbReference type="NCBI Taxonomy" id="408172"/>
    <lineage>
        <taxon>unclassified sequences</taxon>
        <taxon>metagenomes</taxon>
        <taxon>ecological metagenomes</taxon>
    </lineage>
</organism>
<evidence type="ECO:0000313" key="1">
    <source>
        <dbReference type="EMBL" id="SVA03909.1"/>
    </source>
</evidence>
<name>A0A381SKD1_9ZZZZ</name>
<evidence type="ECO:0008006" key="2">
    <source>
        <dbReference type="Google" id="ProtNLM"/>
    </source>
</evidence>
<dbReference type="AlphaFoldDB" id="A0A381SKD1"/>
<accession>A0A381SKD1</accession>
<protein>
    <recommendedName>
        <fullName evidence="2">ABC transporter ATPase</fullName>
    </recommendedName>
</protein>
<sequence length="163" mass="17733">MSVVPFDQLPGDARLWIFAAERPLSESERGRVLGAVDAFIGQWAAHAVPLTTARDLRYDQFIFVAVDERAAGASGCSVDALVRQMKGLQVELGVELVNHTPVLYRDGDEIARVAREEFAGLAESGSVSSATVVFDNTLTTVGAVRDGLWELPARDSWHGRAFF</sequence>